<dbReference type="Pfam" id="PF13648">
    <property type="entry name" value="Lipocalin_4"/>
    <property type="match status" value="1"/>
</dbReference>
<name>A0AAD0YU07_CHRID</name>
<dbReference type="EMBL" id="CP033930">
    <property type="protein sequence ID" value="AZB17315.1"/>
    <property type="molecule type" value="Genomic_DNA"/>
</dbReference>
<dbReference type="AlphaFoldDB" id="A0AAD0YU07"/>
<organism evidence="2 3">
    <name type="scientific">Chryseobacterium indologenes</name>
    <name type="common">Flavobacterium indologenes</name>
    <dbReference type="NCBI Taxonomy" id="253"/>
    <lineage>
        <taxon>Bacteria</taxon>
        <taxon>Pseudomonadati</taxon>
        <taxon>Bacteroidota</taxon>
        <taxon>Flavobacteriia</taxon>
        <taxon>Flavobacteriales</taxon>
        <taxon>Weeksellaceae</taxon>
        <taxon>Chryseobacterium group</taxon>
        <taxon>Chryseobacterium</taxon>
    </lineage>
</organism>
<dbReference type="Proteomes" id="UP000269015">
    <property type="component" value="Chromosome"/>
</dbReference>
<dbReference type="RefSeq" id="WP_027373369.1">
    <property type="nucleotide sequence ID" value="NZ_CP033930.1"/>
</dbReference>
<evidence type="ECO:0000313" key="3">
    <source>
        <dbReference type="Proteomes" id="UP000269015"/>
    </source>
</evidence>
<dbReference type="InterPro" id="IPR024311">
    <property type="entry name" value="Lipocalin-like"/>
</dbReference>
<gene>
    <name evidence="2" type="ORF">EG352_05790</name>
</gene>
<protein>
    <recommendedName>
        <fullName evidence="1">Lipocalin-like domain-containing protein</fullName>
    </recommendedName>
</protein>
<evidence type="ECO:0000259" key="1">
    <source>
        <dbReference type="Pfam" id="PF13648"/>
    </source>
</evidence>
<feature type="domain" description="Lipocalin-like" evidence="1">
    <location>
        <begin position="30"/>
        <end position="121"/>
    </location>
</feature>
<proteinExistence type="predicted"/>
<reference evidence="2 3" key="1">
    <citation type="submission" date="2018-11" db="EMBL/GenBank/DDBJ databases">
        <title>Proposal to divide the Flavobacteriaceae and reorganize its genera based on Amino Acid Identity values calculated from whole genome sequences.</title>
        <authorList>
            <person name="Nicholson A.C."/>
            <person name="Gulvik C.A."/>
            <person name="Whitney A.M."/>
            <person name="Humrighouse B.W."/>
            <person name="Bell M."/>
            <person name="Holmes B."/>
            <person name="Steigerwalt A.G."/>
            <person name="Villarma A."/>
            <person name="Sheth M."/>
            <person name="Batra D."/>
            <person name="Pryor J."/>
            <person name="Bernardet J.-F."/>
            <person name="Hugo C."/>
            <person name="Kampfer P."/>
            <person name="Newman J."/>
            <person name="McQuiston J.R."/>
        </authorList>
    </citation>
    <scope>NUCLEOTIDE SEQUENCE [LARGE SCALE GENOMIC DNA]</scope>
    <source>
        <strain evidence="2 3">H5559</strain>
    </source>
</reference>
<evidence type="ECO:0000313" key="2">
    <source>
        <dbReference type="EMBL" id="AZB17315.1"/>
    </source>
</evidence>
<accession>A0AAD0YU07</accession>
<sequence length="154" mass="18079">MHKILPVAFLMATSSLISAQQKQLKKENVIGFWKLKEAGFYENKKKIVKDFDNCRLMRNYAIREDGFAVYNYIEGSVGDCSPSEPRLSLWRIIDDRIQFYVDDKNILEEVVVTFNKDKTMTFSDYKPKPVHVDGDRLAEKVMNTIHYNILEKQY</sequence>